<keyword evidence="1" id="KW-0812">Transmembrane</keyword>
<organism evidence="2 3">
    <name type="scientific">Catenulispora yoronensis</name>
    <dbReference type="NCBI Taxonomy" id="450799"/>
    <lineage>
        <taxon>Bacteria</taxon>
        <taxon>Bacillati</taxon>
        <taxon>Actinomycetota</taxon>
        <taxon>Actinomycetes</taxon>
        <taxon>Catenulisporales</taxon>
        <taxon>Catenulisporaceae</taxon>
        <taxon>Catenulispora</taxon>
    </lineage>
</organism>
<keyword evidence="1" id="KW-1133">Transmembrane helix</keyword>
<keyword evidence="1" id="KW-0472">Membrane</keyword>
<name>A0ABN2TLJ8_9ACTN</name>
<dbReference type="Proteomes" id="UP001500751">
    <property type="component" value="Unassembled WGS sequence"/>
</dbReference>
<dbReference type="Pfam" id="PF14014">
    <property type="entry name" value="DUF4230"/>
    <property type="match status" value="1"/>
</dbReference>
<sequence length="234" mass="24899">MTGGEKPVSGSSSDGHTQIVVRTESGRGLRGTLVRWGLGAVALVVVFTLLGAVTNLIHLRNPFGETTTIRSSPVLLKSISELKRFEAASGEFQVVVEVQNSSWLPSFLAGSDTFFLGDGTVGAYVDFGSLGADKVQVSSDRLSATITLPKPVLDPVALDVHKSYIIGQQQGVFDRLFNNDPNQVQPLLVEATKQIDGAAAKSQLVTIAEKDTTQMLQGLLHSLGFTGTIAVNYK</sequence>
<dbReference type="EMBL" id="BAAAQN010000002">
    <property type="protein sequence ID" value="GAA2013721.1"/>
    <property type="molecule type" value="Genomic_DNA"/>
</dbReference>
<protein>
    <recommendedName>
        <fullName evidence="4">DUF4230 domain-containing protein</fullName>
    </recommendedName>
</protein>
<evidence type="ECO:0000256" key="1">
    <source>
        <dbReference type="SAM" id="Phobius"/>
    </source>
</evidence>
<evidence type="ECO:0000313" key="3">
    <source>
        <dbReference type="Proteomes" id="UP001500751"/>
    </source>
</evidence>
<comment type="caution">
    <text evidence="2">The sequence shown here is derived from an EMBL/GenBank/DDBJ whole genome shotgun (WGS) entry which is preliminary data.</text>
</comment>
<gene>
    <name evidence="2" type="ORF">GCM10009839_05700</name>
</gene>
<keyword evidence="3" id="KW-1185">Reference proteome</keyword>
<evidence type="ECO:0000313" key="2">
    <source>
        <dbReference type="EMBL" id="GAA2013721.1"/>
    </source>
</evidence>
<evidence type="ECO:0008006" key="4">
    <source>
        <dbReference type="Google" id="ProtNLM"/>
    </source>
</evidence>
<dbReference type="InterPro" id="IPR025324">
    <property type="entry name" value="DUF4230"/>
</dbReference>
<reference evidence="2 3" key="1">
    <citation type="journal article" date="2019" name="Int. J. Syst. Evol. Microbiol.">
        <title>The Global Catalogue of Microorganisms (GCM) 10K type strain sequencing project: providing services to taxonomists for standard genome sequencing and annotation.</title>
        <authorList>
            <consortium name="The Broad Institute Genomics Platform"/>
            <consortium name="The Broad Institute Genome Sequencing Center for Infectious Disease"/>
            <person name="Wu L."/>
            <person name="Ma J."/>
        </authorList>
    </citation>
    <scope>NUCLEOTIDE SEQUENCE [LARGE SCALE GENOMIC DNA]</scope>
    <source>
        <strain evidence="2 3">JCM 16014</strain>
    </source>
</reference>
<feature type="transmembrane region" description="Helical" evidence="1">
    <location>
        <begin position="33"/>
        <end position="53"/>
    </location>
</feature>
<proteinExistence type="predicted"/>
<accession>A0ABN2TLJ8</accession>